<proteinExistence type="predicted"/>
<dbReference type="EMBL" id="FOUM01000078">
    <property type="protein sequence ID" value="SFO21354.1"/>
    <property type="molecule type" value="Genomic_DNA"/>
</dbReference>
<gene>
    <name evidence="1" type="ORF">SAMN05216250_1787</name>
</gene>
<protein>
    <submittedName>
        <fullName evidence="1">Uncharacterized protein</fullName>
    </submittedName>
</protein>
<dbReference type="Proteomes" id="UP000183766">
    <property type="component" value="Unassembled WGS sequence"/>
</dbReference>
<organism evidence="1 2">
    <name type="scientific">Bacteroides xylanisolvens</name>
    <dbReference type="NCBI Taxonomy" id="371601"/>
    <lineage>
        <taxon>Bacteria</taxon>
        <taxon>Pseudomonadati</taxon>
        <taxon>Bacteroidota</taxon>
        <taxon>Bacteroidia</taxon>
        <taxon>Bacteroidales</taxon>
        <taxon>Bacteroidaceae</taxon>
        <taxon>Bacteroides</taxon>
    </lineage>
</organism>
<evidence type="ECO:0000313" key="2">
    <source>
        <dbReference type="Proteomes" id="UP000183766"/>
    </source>
</evidence>
<reference evidence="1 2" key="1">
    <citation type="submission" date="2016-10" db="EMBL/GenBank/DDBJ databases">
        <authorList>
            <person name="de Groot N.N."/>
        </authorList>
    </citation>
    <scope>NUCLEOTIDE SEQUENCE [LARGE SCALE GENOMIC DNA]</scope>
    <source>
        <strain evidence="1 2">NLAE-zl-C202</strain>
    </source>
</reference>
<name>A0A1I5FC78_9BACE</name>
<sequence length="84" mass="10169">MSKNKIIISKIYKEKSKILFSFILQTILLIQLYPNKNSYYHNLYLYLFHSCHEDYYLLLIEFCPVENLIFILLDETKVEKSTKL</sequence>
<evidence type="ECO:0000313" key="1">
    <source>
        <dbReference type="EMBL" id="SFO21354.1"/>
    </source>
</evidence>
<dbReference type="AlphaFoldDB" id="A0A1I5FC78"/>
<accession>A0A1I5FC78</accession>